<dbReference type="AlphaFoldDB" id="A0A2K8T3M4"/>
<evidence type="ECO:0000313" key="1">
    <source>
        <dbReference type="EMBL" id="AUB42294.1"/>
    </source>
</evidence>
<evidence type="ECO:0000313" key="2">
    <source>
        <dbReference type="Proteomes" id="UP000232003"/>
    </source>
</evidence>
<dbReference type="KEGG" id="nfl:COO91_08411"/>
<dbReference type="EMBL" id="CP024785">
    <property type="protein sequence ID" value="AUB42294.1"/>
    <property type="molecule type" value="Genomic_DNA"/>
</dbReference>
<name>A0A2K8T3M4_9NOSO</name>
<proteinExistence type="predicted"/>
<protein>
    <submittedName>
        <fullName evidence="1">Uncharacterized protein</fullName>
    </submittedName>
</protein>
<reference evidence="1 2" key="1">
    <citation type="submission" date="2017-11" db="EMBL/GenBank/DDBJ databases">
        <title>Complete genome of a free-living desiccation-tolerant cyanobacterium and its photosynthetic adaptation to extreme terrestrial habitat.</title>
        <authorList>
            <person name="Shang J."/>
        </authorList>
    </citation>
    <scope>NUCLEOTIDE SEQUENCE [LARGE SCALE GENOMIC DNA]</scope>
    <source>
        <strain evidence="1 2">CCNUN1</strain>
    </source>
</reference>
<dbReference type="Proteomes" id="UP000232003">
    <property type="component" value="Chromosome"/>
</dbReference>
<keyword evidence="2" id="KW-1185">Reference proteome</keyword>
<organism evidence="1 2">
    <name type="scientific">Nostoc flagelliforme CCNUN1</name>
    <dbReference type="NCBI Taxonomy" id="2038116"/>
    <lineage>
        <taxon>Bacteria</taxon>
        <taxon>Bacillati</taxon>
        <taxon>Cyanobacteriota</taxon>
        <taxon>Cyanophyceae</taxon>
        <taxon>Nostocales</taxon>
        <taxon>Nostocaceae</taxon>
        <taxon>Nostoc</taxon>
    </lineage>
</organism>
<accession>A0A2K8T3M4</accession>
<gene>
    <name evidence="1" type="ORF">COO91_08411</name>
</gene>
<sequence>MSRGAMKGKHNVTVWYCPTDPSRYSFSLTYGGGICNFREFVDDPYLSGSYTTPQEALEAGIAEVKSDGQIS</sequence>